<sequence length="40" mass="4439">MIVLLSHVIDYIVRNIAVFEIHPNQHNHNSTIEITGGADG</sequence>
<dbReference type="AlphaFoldDB" id="U1NJM4"/>
<proteinExistence type="predicted"/>
<evidence type="ECO:0000313" key="2">
    <source>
        <dbReference type="Proteomes" id="UP000030710"/>
    </source>
</evidence>
<organism evidence="1 2">
    <name type="scientific">Haloquadratum walsbyi J07HQW2</name>
    <dbReference type="NCBI Taxonomy" id="1238425"/>
    <lineage>
        <taxon>Archaea</taxon>
        <taxon>Methanobacteriati</taxon>
        <taxon>Methanobacteriota</taxon>
        <taxon>Stenosarchaea group</taxon>
        <taxon>Halobacteria</taxon>
        <taxon>Halobacteriales</taxon>
        <taxon>Haloferacaceae</taxon>
        <taxon>Haloquadratum</taxon>
    </lineage>
</organism>
<evidence type="ECO:0000313" key="1">
    <source>
        <dbReference type="EMBL" id="ERG97153.1"/>
    </source>
</evidence>
<name>U1NJM4_9EURY</name>
<gene>
    <name evidence="1" type="ORF">J07HQW2_03639</name>
</gene>
<dbReference type="HOGENOM" id="CLU_3282807_0_0_2"/>
<dbReference type="EMBL" id="KE356561">
    <property type="protein sequence ID" value="ERG97153.1"/>
    <property type="molecule type" value="Genomic_DNA"/>
</dbReference>
<dbReference type="STRING" id="1238425.J07HQW2_03639"/>
<protein>
    <submittedName>
        <fullName evidence="1">Uncharacterized protein</fullName>
    </submittedName>
</protein>
<reference evidence="1 2" key="1">
    <citation type="journal article" date="2013" name="PLoS ONE">
        <title>Assembly-driven community genomics of a hypersaline microbial ecosystem.</title>
        <authorList>
            <person name="Podell S."/>
            <person name="Ugalde J.A."/>
            <person name="Narasingarao P."/>
            <person name="Banfield J.F."/>
            <person name="Heidelberg K.B."/>
            <person name="Allen E.E."/>
        </authorList>
    </citation>
    <scope>NUCLEOTIDE SEQUENCE [LARGE SCALE GENOMIC DNA]</scope>
    <source>
        <strain evidence="2">J07HQW2</strain>
    </source>
</reference>
<dbReference type="Proteomes" id="UP000030710">
    <property type="component" value="Unassembled WGS sequence"/>
</dbReference>
<accession>U1NJM4</accession>